<keyword evidence="6" id="KW-0067">ATP-binding</keyword>
<feature type="transmembrane region" description="Helical" evidence="10">
    <location>
        <begin position="294"/>
        <end position="316"/>
    </location>
</feature>
<accession>A0A4U5PD36</accession>
<reference evidence="13 14" key="2">
    <citation type="journal article" date="2019" name="G3 (Bethesda)">
        <title>Hybrid Assembly of the Genome of the Entomopathogenic Nematode Steinernema carpocapsae Identifies the X-Chromosome.</title>
        <authorList>
            <person name="Serra L."/>
            <person name="Macchietto M."/>
            <person name="Macias-Munoz A."/>
            <person name="McGill C.J."/>
            <person name="Rodriguez I.M."/>
            <person name="Rodriguez B."/>
            <person name="Murad R."/>
            <person name="Mortazavi A."/>
        </authorList>
    </citation>
    <scope>NUCLEOTIDE SEQUENCE [LARGE SCALE GENOMIC DNA]</scope>
    <source>
        <strain evidence="13 14">ALL</strain>
    </source>
</reference>
<dbReference type="FunFam" id="3.40.50.300:FF:003492">
    <property type="entry name" value="AGAP012735-PA"/>
    <property type="match status" value="1"/>
</dbReference>
<evidence type="ECO:0000256" key="3">
    <source>
        <dbReference type="ARBA" id="ARBA00022692"/>
    </source>
</evidence>
<feature type="transmembrane region" description="Helical" evidence="10">
    <location>
        <begin position="328"/>
        <end position="346"/>
    </location>
</feature>
<feature type="transmembrane region" description="Helical" evidence="10">
    <location>
        <begin position="426"/>
        <end position="448"/>
    </location>
</feature>
<keyword evidence="2" id="KW-0813">Transport</keyword>
<dbReference type="CDD" id="cd03250">
    <property type="entry name" value="ABCC_MRP_domain1"/>
    <property type="match status" value="1"/>
</dbReference>
<dbReference type="InterPro" id="IPR003439">
    <property type="entry name" value="ABC_transporter-like_ATP-bd"/>
</dbReference>
<dbReference type="FunFam" id="1.20.1560.10:FF:000010">
    <property type="entry name" value="Multidrug resistance-associated ABC transporter"/>
    <property type="match status" value="1"/>
</dbReference>
<dbReference type="GO" id="GO:0005774">
    <property type="term" value="C:vacuolar membrane"/>
    <property type="evidence" value="ECO:0007669"/>
    <property type="project" value="UniProtKB-SubCell"/>
</dbReference>
<dbReference type="GO" id="GO:0140359">
    <property type="term" value="F:ABC-type transporter activity"/>
    <property type="evidence" value="ECO:0007669"/>
    <property type="project" value="InterPro"/>
</dbReference>
<feature type="domain" description="ABC transporter" evidence="11">
    <location>
        <begin position="611"/>
        <end position="836"/>
    </location>
</feature>
<evidence type="ECO:0000313" key="13">
    <source>
        <dbReference type="EMBL" id="TKR94143.1"/>
    </source>
</evidence>
<dbReference type="CDD" id="cd18595">
    <property type="entry name" value="ABC_6TM_MRP1_2_3_6_D1_like"/>
    <property type="match status" value="1"/>
</dbReference>
<reference evidence="13 14" key="1">
    <citation type="journal article" date="2015" name="Genome Biol.">
        <title>Comparative genomics of Steinernema reveals deeply conserved gene regulatory networks.</title>
        <authorList>
            <person name="Dillman A.R."/>
            <person name="Macchietto M."/>
            <person name="Porter C.F."/>
            <person name="Rogers A."/>
            <person name="Williams B."/>
            <person name="Antoshechkin I."/>
            <person name="Lee M.M."/>
            <person name="Goodwin Z."/>
            <person name="Lu X."/>
            <person name="Lewis E.E."/>
            <person name="Goodrich-Blair H."/>
            <person name="Stock S.P."/>
            <person name="Adams B.J."/>
            <person name="Sternberg P.W."/>
            <person name="Mortazavi A."/>
        </authorList>
    </citation>
    <scope>NUCLEOTIDE SEQUENCE [LARGE SCALE GENOMIC DNA]</scope>
    <source>
        <strain evidence="13 14">ALL</strain>
    </source>
</reference>
<feature type="domain" description="ABC transmembrane type-1" evidence="12">
    <location>
        <begin position="296"/>
        <end position="580"/>
    </location>
</feature>
<feature type="compositionally biased region" description="Basic residues" evidence="9">
    <location>
        <begin position="1321"/>
        <end position="1330"/>
    </location>
</feature>
<feature type="region of interest" description="Disordered" evidence="9">
    <location>
        <begin position="1321"/>
        <end position="1350"/>
    </location>
</feature>
<evidence type="ECO:0000259" key="12">
    <source>
        <dbReference type="PROSITE" id="PS50929"/>
    </source>
</evidence>
<comment type="caution">
    <text evidence="13">The sequence shown here is derived from an EMBL/GenBank/DDBJ whole genome shotgun (WGS) entry which is preliminary data.</text>
</comment>
<evidence type="ECO:0000256" key="7">
    <source>
        <dbReference type="ARBA" id="ARBA00022989"/>
    </source>
</evidence>
<evidence type="ECO:0000256" key="9">
    <source>
        <dbReference type="SAM" id="MobiDB-lite"/>
    </source>
</evidence>
<dbReference type="EMBL" id="AZBU02000002">
    <property type="protein sequence ID" value="TKR94143.1"/>
    <property type="molecule type" value="Genomic_DNA"/>
</dbReference>
<dbReference type="InterPro" id="IPR003593">
    <property type="entry name" value="AAA+_ATPase"/>
</dbReference>
<keyword evidence="8 10" id="KW-0472">Membrane</keyword>
<evidence type="ECO:0000259" key="11">
    <source>
        <dbReference type="PROSITE" id="PS50893"/>
    </source>
</evidence>
<dbReference type="SUPFAM" id="SSF90123">
    <property type="entry name" value="ABC transporter transmembrane region"/>
    <property type="match status" value="2"/>
</dbReference>
<feature type="transmembrane region" description="Helical" evidence="10">
    <location>
        <begin position="554"/>
        <end position="583"/>
    </location>
</feature>
<name>A0A4U5PD36_STECR</name>
<dbReference type="PROSITE" id="PS00211">
    <property type="entry name" value="ABC_TRANSPORTER_1"/>
    <property type="match status" value="2"/>
</dbReference>
<feature type="transmembrane region" description="Helical" evidence="10">
    <location>
        <begin position="164"/>
        <end position="186"/>
    </location>
</feature>
<evidence type="ECO:0000256" key="2">
    <source>
        <dbReference type="ARBA" id="ARBA00022448"/>
    </source>
</evidence>
<protein>
    <submittedName>
        <fullName evidence="13">Uncharacterized protein</fullName>
    </submittedName>
</protein>
<feature type="transmembrane region" description="Helical" evidence="10">
    <location>
        <begin position="37"/>
        <end position="58"/>
    </location>
</feature>
<keyword evidence="7 10" id="KW-1133">Transmembrane helix</keyword>
<dbReference type="PROSITE" id="PS50929">
    <property type="entry name" value="ABC_TM1F"/>
    <property type="match status" value="2"/>
</dbReference>
<feature type="transmembrane region" description="Helical" evidence="10">
    <location>
        <begin position="70"/>
        <end position="90"/>
    </location>
</feature>
<keyword evidence="5" id="KW-0547">Nucleotide-binding</keyword>
<evidence type="ECO:0000256" key="10">
    <source>
        <dbReference type="SAM" id="Phobius"/>
    </source>
</evidence>
<feature type="transmembrane region" description="Helical" evidence="10">
    <location>
        <begin position="1068"/>
        <end position="1101"/>
    </location>
</feature>
<organism evidence="13 14">
    <name type="scientific">Steinernema carpocapsae</name>
    <name type="common">Entomopathogenic nematode</name>
    <dbReference type="NCBI Taxonomy" id="34508"/>
    <lineage>
        <taxon>Eukaryota</taxon>
        <taxon>Metazoa</taxon>
        <taxon>Ecdysozoa</taxon>
        <taxon>Nematoda</taxon>
        <taxon>Chromadorea</taxon>
        <taxon>Rhabditida</taxon>
        <taxon>Tylenchina</taxon>
        <taxon>Panagrolaimomorpha</taxon>
        <taxon>Strongyloidoidea</taxon>
        <taxon>Steinernematidae</taxon>
        <taxon>Steinernema</taxon>
    </lineage>
</organism>
<dbReference type="InterPro" id="IPR027417">
    <property type="entry name" value="P-loop_NTPase"/>
</dbReference>
<dbReference type="PROSITE" id="PS50893">
    <property type="entry name" value="ABC_TRANSPORTER_2"/>
    <property type="match status" value="2"/>
</dbReference>
<dbReference type="InterPro" id="IPR036640">
    <property type="entry name" value="ABC1_TM_sf"/>
</dbReference>
<feature type="domain" description="ABC transmembrane type-1" evidence="12">
    <location>
        <begin position="940"/>
        <end position="1225"/>
    </location>
</feature>
<dbReference type="InterPro" id="IPR011527">
    <property type="entry name" value="ABC1_TM_dom"/>
</dbReference>
<gene>
    <name evidence="13" type="ORF">L596_008469</name>
</gene>
<dbReference type="STRING" id="34508.A0A4U5PD36"/>
<dbReference type="FunFam" id="3.40.50.300:FF:000293">
    <property type="entry name" value="ATP binding cassette subfamily C member 1"/>
    <property type="match status" value="1"/>
</dbReference>
<evidence type="ECO:0000313" key="14">
    <source>
        <dbReference type="Proteomes" id="UP000298663"/>
    </source>
</evidence>
<evidence type="ECO:0000256" key="1">
    <source>
        <dbReference type="ARBA" id="ARBA00004128"/>
    </source>
</evidence>
<dbReference type="Pfam" id="PF00005">
    <property type="entry name" value="ABC_tran"/>
    <property type="match status" value="2"/>
</dbReference>
<evidence type="ECO:0000256" key="4">
    <source>
        <dbReference type="ARBA" id="ARBA00022737"/>
    </source>
</evidence>
<evidence type="ECO:0000256" key="5">
    <source>
        <dbReference type="ARBA" id="ARBA00022741"/>
    </source>
</evidence>
<keyword evidence="4" id="KW-0677">Repeat</keyword>
<dbReference type="PANTHER" id="PTHR24223:SF443">
    <property type="entry name" value="MULTIDRUG-RESISTANCE LIKE PROTEIN 1, ISOFORM I"/>
    <property type="match status" value="1"/>
</dbReference>
<proteinExistence type="predicted"/>
<dbReference type="OrthoDB" id="6500128at2759"/>
<feature type="transmembrane region" description="Helical" evidence="10">
    <location>
        <begin position="96"/>
        <end position="118"/>
    </location>
</feature>
<dbReference type="Proteomes" id="UP000298663">
    <property type="component" value="Unassembled WGS sequence"/>
</dbReference>
<feature type="transmembrane region" description="Helical" evidence="10">
    <location>
        <begin position="518"/>
        <end position="542"/>
    </location>
</feature>
<feature type="transmembrane region" description="Helical" evidence="10">
    <location>
        <begin position="125"/>
        <end position="144"/>
    </location>
</feature>
<dbReference type="GO" id="GO:0005524">
    <property type="term" value="F:ATP binding"/>
    <property type="evidence" value="ECO:0007669"/>
    <property type="project" value="UniProtKB-KW"/>
</dbReference>
<dbReference type="GO" id="GO:0016887">
    <property type="term" value="F:ATP hydrolysis activity"/>
    <property type="evidence" value="ECO:0007669"/>
    <property type="project" value="InterPro"/>
</dbReference>
<dbReference type="SUPFAM" id="SSF52540">
    <property type="entry name" value="P-loop containing nucleoside triphosphate hydrolases"/>
    <property type="match status" value="3"/>
</dbReference>
<feature type="domain" description="ABC transporter" evidence="11">
    <location>
        <begin position="1263"/>
        <end position="1501"/>
    </location>
</feature>
<dbReference type="SMART" id="SM00382">
    <property type="entry name" value="AAA"/>
    <property type="match status" value="2"/>
</dbReference>
<feature type="transmembrane region" description="Helical" evidence="10">
    <location>
        <begin position="934"/>
        <end position="954"/>
    </location>
</feature>
<evidence type="ECO:0000256" key="8">
    <source>
        <dbReference type="ARBA" id="ARBA00023136"/>
    </source>
</evidence>
<dbReference type="InterPro" id="IPR017871">
    <property type="entry name" value="ABC_transporter-like_CS"/>
</dbReference>
<dbReference type="Gene3D" id="1.20.1560.10">
    <property type="entry name" value="ABC transporter type 1, transmembrane domain"/>
    <property type="match status" value="2"/>
</dbReference>
<keyword evidence="3 10" id="KW-0812">Transmembrane</keyword>
<dbReference type="FunFam" id="1.20.1560.10:FF:000006">
    <property type="entry name" value="ATP-binding cassette, sub-family C (CFTR/MRP), member 9"/>
    <property type="match status" value="1"/>
</dbReference>
<feature type="transmembrane region" description="Helical" evidence="10">
    <location>
        <begin position="1170"/>
        <end position="1188"/>
    </location>
</feature>
<dbReference type="Pfam" id="PF00664">
    <property type="entry name" value="ABC_membrane"/>
    <property type="match status" value="2"/>
</dbReference>
<evidence type="ECO:0000256" key="6">
    <source>
        <dbReference type="ARBA" id="ARBA00022840"/>
    </source>
</evidence>
<dbReference type="CDD" id="cd18603">
    <property type="entry name" value="ABC_6TM_MRP1_2_3_6_D2_like"/>
    <property type="match status" value="1"/>
</dbReference>
<keyword evidence="14" id="KW-1185">Reference proteome</keyword>
<dbReference type="PANTHER" id="PTHR24223">
    <property type="entry name" value="ATP-BINDING CASSETTE SUB-FAMILY C"/>
    <property type="match status" value="1"/>
</dbReference>
<comment type="subcellular location">
    <subcellularLocation>
        <location evidence="1">Vacuole membrane</location>
        <topology evidence="1">Multi-pass membrane protein</topology>
    </subcellularLocation>
</comment>
<dbReference type="Gene3D" id="3.40.50.300">
    <property type="entry name" value="P-loop containing nucleotide triphosphate hydrolases"/>
    <property type="match status" value="3"/>
</dbReference>
<sequence>MIGLGICPVDFEPNPYSNGTWAIPDATECLQQSELRLIPGIFLLLTGPILIHRSLYGVENRGSKHQLNRLVYVKLVFSLLLLLNGTLLAIDDLVQGTVSFIFPVLFVLSLLFASGLTLLCQRKGIYTSGVLFVYSFFLMLFSIPEFRYRLEKIINEGSVDGLRFYITLFFFPLALFQWILSCFSNFRWSTLTNPEKSPELMSSFLNQQTYNWITGLVLRGYKTPLNHDDVYVINEKDSCQHVVKDYLEYWNKHSRPAPRRHQPIGSSTTNLLEDKDEEGKERSILWPLVLIHKWNVLVLIGVAVCEMINYVIPVFLGQLIDFVGDESKPAWVGLGWAVCLFIACEIESINNITFHYRMLFIDMNISSTFTSLVYQKALRLSNEARKGRTVGEIVNLMSVDVDNFKAFFDSSLNMIYTPMSLAVGTFMLYNTIGVAAFAGIAVGILIIAPSSYFVTRWSEAYEDERMEIRDERVKMTNEILSGIKAVKMYAWEDSLKLIVEKLRSNELGFMAKMAYLNAFLHSCYGCVNFAVTGTTLAVFVFIDPENNILTPKIAFMTLTLIEAIYSPIYELPFIFSGMIRFLVSNKRLKSFMNEEELEDYVEKTPTPEGVISVQNASFYWEKGGRMVLRDISMAVGEGELVAVVGEVGCGKSSLVAALLGEMTKESGSVNVAGSVAYVPQQAWIQNGTLKNNVLFGTPLDERHYEEVIDACALRPDLEMLAAGDATEIGERGINLSGGQKQRVSLARAVYSQRDVFLLDDPLSAVDAHVGKHLFEKVLSSETGILKDKTRILVTHGVHFLKYCDRVIVLKDGQISEQGTYQELIMSKGAFSEFLEEFAKEVVARKKTTSAGSVHEEEQELEEVLSDLETAVPGARKRMESHISEASVEAHEVVSHVESKKEKGDGDNDGQLIEDESLLSGQVGMAVYFTYFRATSVQIGIAILVVFVICGFFRYQNQVWLANWSDRNLEAVNGSTTGNVKNDLLVYVGYAGGEAVFECIRTVLFAFGILKASSLLHSALLKNVLRLPMSFFDTTPLGRILNRFGKDIETADDTLPNYLQEVLAKVFEAIVAFIVIIRGSFYSVPMIIVILVLNKVIVTYYIRSSRQLRRLESITKSPVYSHFQESLQGAMSIRAYGSSDRFLQESNNRTDTNKAAIYYNTILNLWLMVRLEFLGAILTFSAALVAVFFRGYSGISAGIMGLAISQSLHISKQMTWMMKVICGLENNIVSIERIEEYTHLPTEAPVESEKGRKPPQEWPEQGAIEMRNLAIRYREGLDLVLRGISVNIQPGEKIGIVGRTGAVNVFRKELAYTGVVPHRRGGLWKDPHRRPGHLDGGPDGTEGKPDDCTAGPRALLGLTADEPGSLRGVRGRAALGGAGGGLAEALRGIAAGAAGARGSRGGENLSVGQRQLVCLARAALRRTRVLVLDEAAAALDLETDALIQRTLREHFRRCTVLTIAHRLHSVLDSDRVLVLDRGQIREFDAPQKLLADPNSQFYSMAREAGIV</sequence>
<dbReference type="InterPro" id="IPR050173">
    <property type="entry name" value="ABC_transporter_C-like"/>
</dbReference>